<feature type="region of interest" description="Disordered" evidence="5">
    <location>
        <begin position="1"/>
        <end position="20"/>
    </location>
</feature>
<dbReference type="RefSeq" id="WP_087000817.1">
    <property type="nucleotide sequence ID" value="NZ_FUHW01000048.1"/>
</dbReference>
<dbReference type="GO" id="GO:0000287">
    <property type="term" value="F:magnesium ion binding"/>
    <property type="evidence" value="ECO:0007669"/>
    <property type="project" value="UniProtKB-UniRule"/>
</dbReference>
<evidence type="ECO:0000256" key="3">
    <source>
        <dbReference type="ARBA" id="ARBA00023239"/>
    </source>
</evidence>
<keyword evidence="8" id="KW-1185">Reference proteome</keyword>
<keyword evidence="2 4" id="KW-0460">Magnesium</keyword>
<dbReference type="Gene3D" id="3.20.20.120">
    <property type="entry name" value="Enolase-like C-terminal domain"/>
    <property type="match status" value="1"/>
</dbReference>
<dbReference type="InterPro" id="IPR013342">
    <property type="entry name" value="Mandelate_racemase_C"/>
</dbReference>
<comment type="pathway">
    <text evidence="4">Quinol/quinone metabolism; menaquinone biosynthesis.</text>
</comment>
<comment type="similarity">
    <text evidence="4">Belongs to the mandelate racemase/muconate lactonizing enzyme family. MenC type 1 subfamily.</text>
</comment>
<dbReference type="SUPFAM" id="SSF51604">
    <property type="entry name" value="Enolase C-terminal domain-like"/>
    <property type="match status" value="1"/>
</dbReference>
<dbReference type="InterPro" id="IPR010196">
    <property type="entry name" value="OSB_synthase_MenC1"/>
</dbReference>
<name>A0A1R4GVK7_9MICC</name>
<feature type="active site" description="Proton donor" evidence="4">
    <location>
        <position position="132"/>
    </location>
</feature>
<gene>
    <name evidence="4" type="primary">menC</name>
    <name evidence="7" type="ORF">FM101_14320</name>
</gene>
<feature type="binding site" evidence="4">
    <location>
        <position position="162"/>
    </location>
    <ligand>
        <name>Mg(2+)</name>
        <dbReference type="ChEBI" id="CHEBI:18420"/>
    </ligand>
</feature>
<sequence>MATPDNASRTPGVPAPESREINATEGLPSLEEIMASAHIVSLPLRVRFRGVTHREVLLLDGPAGWAEFSPFLEYDDAEAAPWLRCALEAGWQGFPAPVRTSIPVNATVPAVPASGVQAVLTSFDATHTVKIKVAERGQSLNDDVARVAEVRRLLPDAALRVDANAGWSHEQALEGLEALAGFDLQYAEQPVAGIAGLRRLRLEVLHRGLGVKIAADESVRKESDPLAVARADAADLIIVKAQPLGGVRAALRIVAEAGLPAVVSSALDSSVGIRTGVALAAALPALPHACGLGTVSLFADDVCTNRYEAHEGSLQVRDVVADQELLRRHAAAPERQHWWRERLRRCAGLLGPRQS</sequence>
<keyword evidence="3 4" id="KW-0456">Lyase</keyword>
<keyword evidence="1 4" id="KW-0479">Metal-binding</keyword>
<dbReference type="SMART" id="SM00922">
    <property type="entry name" value="MR_MLE"/>
    <property type="match status" value="1"/>
</dbReference>
<dbReference type="CDD" id="cd03320">
    <property type="entry name" value="OSBS"/>
    <property type="match status" value="1"/>
</dbReference>
<comment type="function">
    <text evidence="4">Converts 2-succinyl-6-hydroxy-2,4-cyclohexadiene-1-carboxylate (SHCHC) to 2-succinylbenzoate (OSB).</text>
</comment>
<feature type="active site" description="Proton acceptor" evidence="4">
    <location>
        <position position="240"/>
    </location>
</feature>
<dbReference type="GO" id="GO:0043748">
    <property type="term" value="F:O-succinylbenzoate synthase activity"/>
    <property type="evidence" value="ECO:0007669"/>
    <property type="project" value="UniProtKB-EC"/>
</dbReference>
<feature type="domain" description="Mandelate racemase/muconate lactonizing enzyme C-terminal" evidence="6">
    <location>
        <begin position="112"/>
        <end position="207"/>
    </location>
</feature>
<dbReference type="UniPathway" id="UPA01057">
    <property type="reaction ID" value="UER00165"/>
</dbReference>
<dbReference type="SFLD" id="SFLDF00009">
    <property type="entry name" value="o-succinylbenzoate_synthase"/>
    <property type="match status" value="1"/>
</dbReference>
<evidence type="ECO:0000256" key="5">
    <source>
        <dbReference type="SAM" id="MobiDB-lite"/>
    </source>
</evidence>
<protein>
    <recommendedName>
        <fullName evidence="4">o-succinylbenzoate synthase</fullName>
        <shortName evidence="4">OSB synthase</shortName>
        <shortName evidence="4">OSBS</shortName>
        <ecNumber evidence="4">4.2.1.113</ecNumber>
    </recommendedName>
    <alternativeName>
        <fullName evidence="4">4-(2'-carboxyphenyl)-4-oxybutyric acid synthase</fullName>
    </alternativeName>
    <alternativeName>
        <fullName evidence="4">o-succinylbenzoic acid synthase</fullName>
    </alternativeName>
</protein>
<dbReference type="SFLD" id="SFLDS00001">
    <property type="entry name" value="Enolase"/>
    <property type="match status" value="1"/>
</dbReference>
<feature type="binding site" evidence="4">
    <location>
        <position position="216"/>
    </location>
    <ligand>
        <name>Mg(2+)</name>
        <dbReference type="ChEBI" id="CHEBI:18420"/>
    </ligand>
</feature>
<evidence type="ECO:0000256" key="2">
    <source>
        <dbReference type="ARBA" id="ARBA00022842"/>
    </source>
</evidence>
<keyword evidence="4" id="KW-0474">Menaquinone biosynthesis</keyword>
<dbReference type="PANTHER" id="PTHR48073:SF2">
    <property type="entry name" value="O-SUCCINYLBENZOATE SYNTHASE"/>
    <property type="match status" value="1"/>
</dbReference>
<dbReference type="InterPro" id="IPR036849">
    <property type="entry name" value="Enolase-like_C_sf"/>
</dbReference>
<dbReference type="Pfam" id="PF18374">
    <property type="entry name" value="Enolase_like_N"/>
    <property type="match status" value="1"/>
</dbReference>
<dbReference type="Proteomes" id="UP000195913">
    <property type="component" value="Unassembled WGS sequence"/>
</dbReference>
<organism evidence="7 8">
    <name type="scientific">Arthrobacter rhombi</name>
    <dbReference type="NCBI Taxonomy" id="71253"/>
    <lineage>
        <taxon>Bacteria</taxon>
        <taxon>Bacillati</taxon>
        <taxon>Actinomycetota</taxon>
        <taxon>Actinomycetes</taxon>
        <taxon>Micrococcales</taxon>
        <taxon>Micrococcaceae</taxon>
        <taxon>Arthrobacter</taxon>
    </lineage>
</organism>
<reference evidence="7 8" key="1">
    <citation type="submission" date="2017-02" db="EMBL/GenBank/DDBJ databases">
        <authorList>
            <person name="Peterson S.W."/>
        </authorList>
    </citation>
    <scope>NUCLEOTIDE SEQUENCE [LARGE SCALE GENOMIC DNA]</scope>
    <source>
        <strain evidence="7 8">B Ar 00.02</strain>
    </source>
</reference>
<accession>A0A1R4GVK7</accession>
<dbReference type="EC" id="4.2.1.113" evidence="4"/>
<dbReference type="PANTHER" id="PTHR48073">
    <property type="entry name" value="O-SUCCINYLBENZOATE SYNTHASE-RELATED"/>
    <property type="match status" value="1"/>
</dbReference>
<comment type="cofactor">
    <cofactor evidence="4">
        <name>a divalent metal cation</name>
        <dbReference type="ChEBI" id="CHEBI:60240"/>
    </cofactor>
</comment>
<comment type="pathway">
    <text evidence="4">Quinol/quinone metabolism; 1,4-dihydroxy-2-naphthoate biosynthesis; 1,4-dihydroxy-2-naphthoate from chorismate: step 4/7.</text>
</comment>
<feature type="binding site" evidence="4">
    <location>
        <position position="188"/>
    </location>
    <ligand>
        <name>Mg(2+)</name>
        <dbReference type="ChEBI" id="CHEBI:18420"/>
    </ligand>
</feature>
<evidence type="ECO:0000259" key="6">
    <source>
        <dbReference type="SMART" id="SM00922"/>
    </source>
</evidence>
<dbReference type="InterPro" id="IPR029065">
    <property type="entry name" value="Enolase_C-like"/>
</dbReference>
<dbReference type="GO" id="GO:0009234">
    <property type="term" value="P:menaquinone biosynthetic process"/>
    <property type="evidence" value="ECO:0007669"/>
    <property type="project" value="UniProtKB-UniRule"/>
</dbReference>
<dbReference type="SFLD" id="SFLDG00180">
    <property type="entry name" value="muconate_cycloisomerase"/>
    <property type="match status" value="1"/>
</dbReference>
<dbReference type="HAMAP" id="MF_00470">
    <property type="entry name" value="MenC_1"/>
    <property type="match status" value="1"/>
</dbReference>
<evidence type="ECO:0000313" key="7">
    <source>
        <dbReference type="EMBL" id="SJM72083.1"/>
    </source>
</evidence>
<dbReference type="Pfam" id="PF13378">
    <property type="entry name" value="MR_MLE_C"/>
    <property type="match status" value="1"/>
</dbReference>
<comment type="catalytic activity">
    <reaction evidence="4">
        <text>(1R,6R)-6-hydroxy-2-succinyl-cyclohexa-2,4-diene-1-carboxylate = 2-succinylbenzoate + H2O</text>
        <dbReference type="Rhea" id="RHEA:10196"/>
        <dbReference type="ChEBI" id="CHEBI:15377"/>
        <dbReference type="ChEBI" id="CHEBI:18325"/>
        <dbReference type="ChEBI" id="CHEBI:58689"/>
        <dbReference type="EC" id="4.2.1.113"/>
    </reaction>
</comment>
<dbReference type="AlphaFoldDB" id="A0A1R4GVK7"/>
<dbReference type="EMBL" id="FUHW01000048">
    <property type="protein sequence ID" value="SJM72083.1"/>
    <property type="molecule type" value="Genomic_DNA"/>
</dbReference>
<proteinExistence type="inferred from homology"/>
<dbReference type="NCBIfam" id="NF002782">
    <property type="entry name" value="PRK02901.1"/>
    <property type="match status" value="1"/>
</dbReference>
<evidence type="ECO:0000256" key="4">
    <source>
        <dbReference type="HAMAP-Rule" id="MF_00470"/>
    </source>
</evidence>
<evidence type="ECO:0000256" key="1">
    <source>
        <dbReference type="ARBA" id="ARBA00022723"/>
    </source>
</evidence>
<dbReference type="UniPathway" id="UPA00079"/>
<evidence type="ECO:0000313" key="8">
    <source>
        <dbReference type="Proteomes" id="UP000195913"/>
    </source>
</evidence>